<dbReference type="EMBL" id="ABCK01000039">
    <property type="protein sequence ID" value="EDM24996.1"/>
    <property type="molecule type" value="Genomic_DNA"/>
</dbReference>
<dbReference type="InterPro" id="IPR045584">
    <property type="entry name" value="Pilin-like"/>
</dbReference>
<dbReference type="eggNOG" id="COG2165">
    <property type="taxonomic scope" value="Bacteria"/>
</dbReference>
<dbReference type="PANTHER" id="PTHR30093">
    <property type="entry name" value="GENERAL SECRETION PATHWAY PROTEIN G"/>
    <property type="match status" value="1"/>
</dbReference>
<evidence type="ECO:0000313" key="4">
    <source>
        <dbReference type="EMBL" id="EDM24996.1"/>
    </source>
</evidence>
<sequence>MRKDKTHRVPSGSGLRAQGSGLRAQGSGLDNKQFTLIELLMVVAIIGILASFLIPVLSNAREKAKSVSCASTMKQLGISFIMFTADNDFYMPTSNHGYKGRVTWDDHLAGYDGRDSLSGAAKGGSTFPKTIYGDNYAQAYTCASDPGIRYYGKSKNTSTRSYSMTYMRVGDGLGETGIYLKYKGVGGKTNGGTPISRKLSSMGNTSGTITLVENQSTENILGNGWQPTRHANAYYNKYINVKLPHLKQKSNYLMADGHVEKFNFLNTLIKTDGTSALPFINYDISDTYWDASR</sequence>
<evidence type="ECO:0000313" key="5">
    <source>
        <dbReference type="Proteomes" id="UP000004947"/>
    </source>
</evidence>
<dbReference type="InterPro" id="IPR012902">
    <property type="entry name" value="N_methyl_site"/>
</dbReference>
<comment type="caution">
    <text evidence="4">The sequence shown here is derived from an EMBL/GenBank/DDBJ whole genome shotgun (WGS) entry which is preliminary data.</text>
</comment>
<reference evidence="4 5" key="1">
    <citation type="journal article" date="2010" name="J. Bacteriol.">
        <title>Genome sequence of Lentisphaera araneosa HTCC2155T, the type species of the order Lentisphaerales in the phylum Lentisphaerae.</title>
        <authorList>
            <person name="Thrash J.C."/>
            <person name="Cho J.C."/>
            <person name="Vergin K.L."/>
            <person name="Morris R.M."/>
            <person name="Giovannoni S.J."/>
        </authorList>
    </citation>
    <scope>NUCLEOTIDE SEQUENCE [LARGE SCALE GENOMIC DNA]</scope>
    <source>
        <strain evidence="4 5">HTCC2155</strain>
    </source>
</reference>
<dbReference type="RefSeq" id="WP_007281164.1">
    <property type="nucleotide sequence ID" value="NZ_ABCK01000039.1"/>
</dbReference>
<dbReference type="STRING" id="313628.LNTAR_03674"/>
<dbReference type="NCBIfam" id="TIGR02532">
    <property type="entry name" value="IV_pilin_GFxxxE"/>
    <property type="match status" value="1"/>
</dbReference>
<dbReference type="InterPro" id="IPR000983">
    <property type="entry name" value="Bac_GSPG_pilin"/>
</dbReference>
<dbReference type="GO" id="GO:0015628">
    <property type="term" value="P:protein secretion by the type II secretion system"/>
    <property type="evidence" value="ECO:0007669"/>
    <property type="project" value="InterPro"/>
</dbReference>
<dbReference type="OrthoDB" id="209833at2"/>
<evidence type="ECO:0000256" key="1">
    <source>
        <dbReference type="ARBA" id="ARBA00022481"/>
    </source>
</evidence>
<proteinExistence type="predicted"/>
<dbReference type="Gene3D" id="3.30.700.10">
    <property type="entry name" value="Glycoprotein, Type 4 Pilin"/>
    <property type="match status" value="1"/>
</dbReference>
<feature type="transmembrane region" description="Helical" evidence="3">
    <location>
        <begin position="36"/>
        <end position="57"/>
    </location>
</feature>
<name>A6DTL6_9BACT</name>
<dbReference type="PRINTS" id="PR00813">
    <property type="entry name" value="BCTERIALGSPG"/>
</dbReference>
<protein>
    <submittedName>
        <fullName evidence="4">Uncharacterized protein</fullName>
    </submittedName>
</protein>
<dbReference type="AlphaFoldDB" id="A6DTL6"/>
<evidence type="ECO:0000256" key="3">
    <source>
        <dbReference type="SAM" id="Phobius"/>
    </source>
</evidence>
<organism evidence="4 5">
    <name type="scientific">Lentisphaera araneosa HTCC2155</name>
    <dbReference type="NCBI Taxonomy" id="313628"/>
    <lineage>
        <taxon>Bacteria</taxon>
        <taxon>Pseudomonadati</taxon>
        <taxon>Lentisphaerota</taxon>
        <taxon>Lentisphaeria</taxon>
        <taxon>Lentisphaerales</taxon>
        <taxon>Lentisphaeraceae</taxon>
        <taxon>Lentisphaera</taxon>
    </lineage>
</organism>
<gene>
    <name evidence="4" type="ORF">LNTAR_03674</name>
</gene>
<dbReference type="GO" id="GO:0015627">
    <property type="term" value="C:type II protein secretion system complex"/>
    <property type="evidence" value="ECO:0007669"/>
    <property type="project" value="InterPro"/>
</dbReference>
<keyword evidence="1" id="KW-0488">Methylation</keyword>
<keyword evidence="3" id="KW-1133">Transmembrane helix</keyword>
<accession>A6DTL6</accession>
<keyword evidence="3" id="KW-0472">Membrane</keyword>
<dbReference type="Proteomes" id="UP000004947">
    <property type="component" value="Unassembled WGS sequence"/>
</dbReference>
<feature type="region of interest" description="Disordered" evidence="2">
    <location>
        <begin position="1"/>
        <end position="25"/>
    </location>
</feature>
<keyword evidence="3" id="KW-0812">Transmembrane</keyword>
<evidence type="ECO:0000256" key="2">
    <source>
        <dbReference type="SAM" id="MobiDB-lite"/>
    </source>
</evidence>
<keyword evidence="5" id="KW-1185">Reference proteome</keyword>
<dbReference type="SUPFAM" id="SSF54523">
    <property type="entry name" value="Pili subunits"/>
    <property type="match status" value="1"/>
</dbReference>